<comment type="caution">
    <text evidence="1">The sequence shown here is derived from an EMBL/GenBank/DDBJ whole genome shotgun (WGS) entry which is preliminary data.</text>
</comment>
<protein>
    <submittedName>
        <fullName evidence="1">Uncharacterized protein</fullName>
    </submittedName>
</protein>
<accession>A0A2C6KLI7</accession>
<dbReference type="EMBL" id="MIGC01005083">
    <property type="protein sequence ID" value="PHJ17352.1"/>
    <property type="molecule type" value="Genomic_DNA"/>
</dbReference>
<reference evidence="1 2" key="1">
    <citation type="journal article" date="2017" name="Int. J. Parasitol.">
        <title>The genome of the protozoan parasite Cystoisospora suis and a reverse vaccinology approach to identify vaccine candidates.</title>
        <authorList>
            <person name="Palmieri N."/>
            <person name="Shrestha A."/>
            <person name="Ruttkowski B."/>
            <person name="Beck T."/>
            <person name="Vogl C."/>
            <person name="Tomley F."/>
            <person name="Blake D.P."/>
            <person name="Joachim A."/>
        </authorList>
    </citation>
    <scope>NUCLEOTIDE SEQUENCE [LARGE SCALE GENOMIC DNA]</scope>
    <source>
        <strain evidence="1 2">Wien I</strain>
    </source>
</reference>
<dbReference type="VEuPathDB" id="ToxoDB:CSUI_008834"/>
<keyword evidence="2" id="KW-1185">Reference proteome</keyword>
<organism evidence="1 2">
    <name type="scientific">Cystoisospora suis</name>
    <dbReference type="NCBI Taxonomy" id="483139"/>
    <lineage>
        <taxon>Eukaryota</taxon>
        <taxon>Sar</taxon>
        <taxon>Alveolata</taxon>
        <taxon>Apicomplexa</taxon>
        <taxon>Conoidasida</taxon>
        <taxon>Coccidia</taxon>
        <taxon>Eucoccidiorida</taxon>
        <taxon>Eimeriorina</taxon>
        <taxon>Sarcocystidae</taxon>
        <taxon>Cystoisospora</taxon>
    </lineage>
</organism>
<sequence>KKSGNESFSSQFLAVPSCSLGSGLV</sequence>
<name>A0A2C6KLI7_9APIC</name>
<feature type="non-terminal residue" evidence="1">
    <location>
        <position position="1"/>
    </location>
</feature>
<dbReference type="AlphaFoldDB" id="A0A2C6KLI7"/>
<gene>
    <name evidence="1" type="ORF">CSUI_008834</name>
</gene>
<dbReference type="Proteomes" id="UP000221165">
    <property type="component" value="Unassembled WGS sequence"/>
</dbReference>
<evidence type="ECO:0000313" key="1">
    <source>
        <dbReference type="EMBL" id="PHJ17352.1"/>
    </source>
</evidence>
<evidence type="ECO:0000313" key="2">
    <source>
        <dbReference type="Proteomes" id="UP000221165"/>
    </source>
</evidence>
<proteinExistence type="predicted"/>